<organism evidence="2 4">
    <name type="scientific">Bradyrhizobium canariense</name>
    <dbReference type="NCBI Taxonomy" id="255045"/>
    <lineage>
        <taxon>Bacteria</taxon>
        <taxon>Pseudomonadati</taxon>
        <taxon>Pseudomonadota</taxon>
        <taxon>Alphaproteobacteria</taxon>
        <taxon>Hyphomicrobiales</taxon>
        <taxon>Nitrobacteraceae</taxon>
        <taxon>Bradyrhizobium</taxon>
    </lineage>
</organism>
<proteinExistence type="predicted"/>
<dbReference type="Proteomes" id="UP000193553">
    <property type="component" value="Unassembled WGS sequence"/>
</dbReference>
<feature type="region of interest" description="Disordered" evidence="1">
    <location>
        <begin position="125"/>
        <end position="161"/>
    </location>
</feature>
<dbReference type="Pfam" id="PF06676">
    <property type="entry name" value="DUF1178"/>
    <property type="match status" value="1"/>
</dbReference>
<evidence type="ECO:0000313" key="2">
    <source>
        <dbReference type="EMBL" id="OSJ17320.1"/>
    </source>
</evidence>
<dbReference type="Proteomes" id="UP000193884">
    <property type="component" value="Unassembled WGS sequence"/>
</dbReference>
<dbReference type="AlphaFoldDB" id="A0A1X3GU45"/>
<dbReference type="InterPro" id="IPR009562">
    <property type="entry name" value="DUF1178"/>
</dbReference>
<gene>
    <name evidence="3" type="ORF">BST63_03155</name>
    <name evidence="2" type="ORF">BSZ18_04565</name>
</gene>
<evidence type="ECO:0008006" key="6">
    <source>
        <dbReference type="Google" id="ProtNLM"/>
    </source>
</evidence>
<comment type="caution">
    <text evidence="2">The sequence shown here is derived from an EMBL/GenBank/DDBJ whole genome shotgun (WGS) entry which is preliminary data.</text>
</comment>
<evidence type="ECO:0000256" key="1">
    <source>
        <dbReference type="SAM" id="MobiDB-lite"/>
    </source>
</evidence>
<dbReference type="RefSeq" id="WP_085357825.1">
    <property type="nucleotide sequence ID" value="NZ_NAFC01000154.1"/>
</dbReference>
<name>A0A1X3GU45_9BRAD</name>
<protein>
    <recommendedName>
        <fullName evidence="6">DUF1178 domain-containing protein</fullName>
    </recommendedName>
</protein>
<evidence type="ECO:0000313" key="5">
    <source>
        <dbReference type="Proteomes" id="UP000193884"/>
    </source>
</evidence>
<dbReference type="OrthoDB" id="9799894at2"/>
<reference evidence="4 5" key="1">
    <citation type="submission" date="2017-03" db="EMBL/GenBank/DDBJ databases">
        <title>Whole genome sequences of fourteen strains of Bradyrhizobium canariense and one strain of Bradyrhizobium japonicum isolated from Lupinus (Papilionoideae: Genisteae) species in Algeria.</title>
        <authorList>
            <person name="Crovadore J."/>
            <person name="Chekireb D."/>
            <person name="Brachmann A."/>
            <person name="Chablais R."/>
            <person name="Cochard B."/>
            <person name="Lefort F."/>
        </authorList>
    </citation>
    <scope>NUCLEOTIDE SEQUENCE [LARGE SCALE GENOMIC DNA]</scope>
    <source>
        <strain evidence="2 4">UBMA195</strain>
        <strain evidence="3 5">UBMAN05</strain>
    </source>
</reference>
<feature type="compositionally biased region" description="Low complexity" evidence="1">
    <location>
        <begin position="68"/>
        <end position="77"/>
    </location>
</feature>
<dbReference type="EMBL" id="NAFI01000143">
    <property type="protein sequence ID" value="OSJ17320.1"/>
    <property type="molecule type" value="Genomic_DNA"/>
</dbReference>
<evidence type="ECO:0000313" key="4">
    <source>
        <dbReference type="Proteomes" id="UP000193553"/>
    </source>
</evidence>
<keyword evidence="5" id="KW-1185">Reference proteome</keyword>
<dbReference type="EMBL" id="NAFK01000120">
    <property type="protein sequence ID" value="OSJ34674.1"/>
    <property type="molecule type" value="Genomic_DNA"/>
</dbReference>
<sequence>MIRYALRCHRSHDFESWFQSSAAYDQQVKRKLVTCPICGSAKVDKAIMAPRIVGKKGRGRATPPPEPTATMTAPEAAQSAPTSLLMAQERELRAKLKELRDHIVKNADNVGERFATEARAMHYGDKEHRPIYGEASPDEAKSLIDEGIEVSPLPTLPEDRN</sequence>
<accession>A0A1X3GU45</accession>
<feature type="region of interest" description="Disordered" evidence="1">
    <location>
        <begin position="55"/>
        <end position="82"/>
    </location>
</feature>
<evidence type="ECO:0000313" key="3">
    <source>
        <dbReference type="EMBL" id="OSJ34674.1"/>
    </source>
</evidence>
<dbReference type="PIRSF" id="PIRSF032131">
    <property type="entry name" value="UCP032131"/>
    <property type="match status" value="1"/>
</dbReference>